<gene>
    <name evidence="2" type="ORF">P3X46_034931</name>
</gene>
<comment type="caution">
    <text evidence="2">The sequence shown here is derived from an EMBL/GenBank/DDBJ whole genome shotgun (WGS) entry which is preliminary data.</text>
</comment>
<name>A0ABQ9K7F3_HEVBR</name>
<evidence type="ECO:0000259" key="1">
    <source>
        <dbReference type="SMART" id="SM00597"/>
    </source>
</evidence>
<feature type="domain" description="TTF-type" evidence="1">
    <location>
        <begin position="36"/>
        <end position="129"/>
    </location>
</feature>
<dbReference type="PANTHER" id="PTHR45749">
    <property type="match status" value="1"/>
</dbReference>
<proteinExistence type="predicted"/>
<dbReference type="Proteomes" id="UP001174677">
    <property type="component" value="Unassembled WGS sequence"/>
</dbReference>
<protein>
    <recommendedName>
        <fullName evidence="1">TTF-type domain-containing protein</fullName>
    </recommendedName>
</protein>
<dbReference type="EMBL" id="JARPOI010000579">
    <property type="protein sequence ID" value="KAJ9128517.1"/>
    <property type="molecule type" value="Genomic_DNA"/>
</dbReference>
<evidence type="ECO:0000313" key="3">
    <source>
        <dbReference type="Proteomes" id="UP001174677"/>
    </source>
</evidence>
<dbReference type="InterPro" id="IPR006580">
    <property type="entry name" value="Znf_TTF"/>
</dbReference>
<organism evidence="2 3">
    <name type="scientific">Hevea brasiliensis</name>
    <name type="common">Para rubber tree</name>
    <name type="synonym">Siphonia brasiliensis</name>
    <dbReference type="NCBI Taxonomy" id="3981"/>
    <lineage>
        <taxon>Eukaryota</taxon>
        <taxon>Viridiplantae</taxon>
        <taxon>Streptophyta</taxon>
        <taxon>Embryophyta</taxon>
        <taxon>Tracheophyta</taxon>
        <taxon>Spermatophyta</taxon>
        <taxon>Magnoliopsida</taxon>
        <taxon>eudicotyledons</taxon>
        <taxon>Gunneridae</taxon>
        <taxon>Pentapetalae</taxon>
        <taxon>rosids</taxon>
        <taxon>fabids</taxon>
        <taxon>Malpighiales</taxon>
        <taxon>Euphorbiaceae</taxon>
        <taxon>Crotonoideae</taxon>
        <taxon>Micrandreae</taxon>
        <taxon>Hevea</taxon>
    </lineage>
</organism>
<dbReference type="PANTHER" id="PTHR45749:SF36">
    <property type="entry name" value="ZINC FINGER MYM-TYPE PROTEIN 1-LIKE"/>
    <property type="match status" value="1"/>
</dbReference>
<reference evidence="2 3" key="1">
    <citation type="journal article" date="2023" name="Plant Biotechnol. J.">
        <title>Chromosome-level wild Hevea brasiliensis genome provides new tools for genomic-assisted breeding and valuable loci to elevate rubber yield.</title>
        <authorList>
            <person name="Cheng H."/>
            <person name="Song X."/>
            <person name="Hu Y."/>
            <person name="Wu T."/>
            <person name="Yang Q."/>
            <person name="An Z."/>
            <person name="Feng S."/>
            <person name="Deng Z."/>
            <person name="Wu W."/>
            <person name="Zeng X."/>
            <person name="Tu M."/>
            <person name="Wang X."/>
            <person name="Huang H."/>
        </authorList>
    </citation>
    <scope>NUCLEOTIDE SEQUENCE [LARGE SCALE GENOMIC DNA]</scope>
    <source>
        <strain evidence="2">MT/VB/25A 57/8</strain>
    </source>
</reference>
<dbReference type="InterPro" id="IPR025398">
    <property type="entry name" value="DUF4371"/>
</dbReference>
<dbReference type="Pfam" id="PF14291">
    <property type="entry name" value="DUF4371"/>
    <property type="match status" value="1"/>
</dbReference>
<dbReference type="SMART" id="SM00597">
    <property type="entry name" value="ZnF_TTF"/>
    <property type="match status" value="1"/>
</dbReference>
<accession>A0ABQ9K7F3</accession>
<keyword evidence="3" id="KW-1185">Reference proteome</keyword>
<evidence type="ECO:0000313" key="2">
    <source>
        <dbReference type="EMBL" id="KAJ9128517.1"/>
    </source>
</evidence>
<sequence>MSNPLDIKNQVRRAYLLKGSCQPRHHKFPQKVDGTRKRTFIASWFDEFNSWLEYSIEKDAAYCLYYYLFTTERSERGHDIFISKGFTNWRKKERLREHVGDHNSNHNKCWLACEDLMNQAQHIEVSFSKQLEQLKIEYRCRLNASIICLCYLLIQELAFRGNDESENSLNQGNFLKLLKVLASCNEEIKNVVLNNAPDNLRLTSLDIQNDLFSILVDECRDVSIKEQMTVVIRYVNGSGCVIENFIGLVHVHNINAASLKKRIESLLSTYSFSISSLRGQGYDGASNMRDEFNGLKSLILKDNSSAYYIHYFAHQFQLTLVAVAKKHSSICFFFQYCYSFG</sequence>